<dbReference type="EMBL" id="JBHUOZ010000003">
    <property type="protein sequence ID" value="MFD2921711.1"/>
    <property type="molecule type" value="Genomic_DNA"/>
</dbReference>
<name>A0ABW6ACC4_9BACT</name>
<keyword evidence="6" id="KW-1185">Reference proteome</keyword>
<dbReference type="InterPro" id="IPR020449">
    <property type="entry name" value="Tscrpt_reg_AraC-type_HTH"/>
</dbReference>
<dbReference type="InterPro" id="IPR018062">
    <property type="entry name" value="HTH_AraC-typ_CS"/>
</dbReference>
<dbReference type="InterPro" id="IPR018060">
    <property type="entry name" value="HTH_AraC"/>
</dbReference>
<dbReference type="InterPro" id="IPR009057">
    <property type="entry name" value="Homeodomain-like_sf"/>
</dbReference>
<comment type="caution">
    <text evidence="5">The sequence shown here is derived from an EMBL/GenBank/DDBJ whole genome shotgun (WGS) entry which is preliminary data.</text>
</comment>
<dbReference type="SMART" id="SM00342">
    <property type="entry name" value="HTH_ARAC"/>
    <property type="match status" value="1"/>
</dbReference>
<dbReference type="Gene3D" id="2.60.120.280">
    <property type="entry name" value="Regulatory protein AraC"/>
    <property type="match status" value="1"/>
</dbReference>
<evidence type="ECO:0000259" key="4">
    <source>
        <dbReference type="PROSITE" id="PS01124"/>
    </source>
</evidence>
<dbReference type="SUPFAM" id="SSF51215">
    <property type="entry name" value="Regulatory protein AraC"/>
    <property type="match status" value="1"/>
</dbReference>
<gene>
    <name evidence="5" type="ORF">ACFS6H_18470</name>
</gene>
<dbReference type="Proteomes" id="UP001597511">
    <property type="component" value="Unassembled WGS sequence"/>
</dbReference>
<dbReference type="InterPro" id="IPR003313">
    <property type="entry name" value="AraC-bd"/>
</dbReference>
<dbReference type="PANTHER" id="PTHR43280">
    <property type="entry name" value="ARAC-FAMILY TRANSCRIPTIONAL REGULATOR"/>
    <property type="match status" value="1"/>
</dbReference>
<accession>A0ABW6ACC4</accession>
<evidence type="ECO:0000313" key="5">
    <source>
        <dbReference type="EMBL" id="MFD2921711.1"/>
    </source>
</evidence>
<keyword evidence="3" id="KW-0804">Transcription</keyword>
<feature type="domain" description="HTH araC/xylS-type" evidence="4">
    <location>
        <begin position="195"/>
        <end position="293"/>
    </location>
</feature>
<dbReference type="PROSITE" id="PS00041">
    <property type="entry name" value="HTH_ARAC_FAMILY_1"/>
    <property type="match status" value="1"/>
</dbReference>
<dbReference type="Pfam" id="PF12833">
    <property type="entry name" value="HTH_18"/>
    <property type="match status" value="1"/>
</dbReference>
<sequence>MALKKKDGFEGEKFISIPNAIWKKANRLNPLLKQLYIKHIGYFPKAVGHYRERKKGCEDNILIYCLKGKGWFTIKNQRFTVKVNEFILVPATTLPMSYGADEQDPWTIYWVHFSGDNINQFNKSYHIGLYDGPQQITFNEKGLQIWETMYQSLEMGYSTENITYSNMCLYHLIATFLYPGKHVNEKKRESKDLINDTVLFMREHINHVLTVDDMAKHSNRSASHFSTLFRKATGMSPLDYFIHLKLQKACLLLFNSTKKVKEVAAELGYQDPYYFSRLFKKYMEVSPEQYRSIQQRDHQID</sequence>
<organism evidence="5 6">
    <name type="scientific">Terrimonas rubra</name>
    <dbReference type="NCBI Taxonomy" id="1035890"/>
    <lineage>
        <taxon>Bacteria</taxon>
        <taxon>Pseudomonadati</taxon>
        <taxon>Bacteroidota</taxon>
        <taxon>Chitinophagia</taxon>
        <taxon>Chitinophagales</taxon>
        <taxon>Chitinophagaceae</taxon>
        <taxon>Terrimonas</taxon>
    </lineage>
</organism>
<dbReference type="SUPFAM" id="SSF46689">
    <property type="entry name" value="Homeodomain-like"/>
    <property type="match status" value="2"/>
</dbReference>
<evidence type="ECO:0000256" key="2">
    <source>
        <dbReference type="ARBA" id="ARBA00023125"/>
    </source>
</evidence>
<dbReference type="Pfam" id="PF02311">
    <property type="entry name" value="AraC_binding"/>
    <property type="match status" value="1"/>
</dbReference>
<keyword evidence="2" id="KW-0238">DNA-binding</keyword>
<evidence type="ECO:0000313" key="6">
    <source>
        <dbReference type="Proteomes" id="UP001597511"/>
    </source>
</evidence>
<proteinExistence type="predicted"/>
<protein>
    <submittedName>
        <fullName evidence="5">AraC family transcriptional regulator</fullName>
    </submittedName>
</protein>
<dbReference type="InterPro" id="IPR037923">
    <property type="entry name" value="HTH-like"/>
</dbReference>
<dbReference type="Gene3D" id="1.10.10.60">
    <property type="entry name" value="Homeodomain-like"/>
    <property type="match status" value="2"/>
</dbReference>
<keyword evidence="1" id="KW-0805">Transcription regulation</keyword>
<dbReference type="PROSITE" id="PS01124">
    <property type="entry name" value="HTH_ARAC_FAMILY_2"/>
    <property type="match status" value="1"/>
</dbReference>
<dbReference type="RefSeq" id="WP_386102553.1">
    <property type="nucleotide sequence ID" value="NZ_JBHUOZ010000003.1"/>
</dbReference>
<dbReference type="PRINTS" id="PR00032">
    <property type="entry name" value="HTHARAC"/>
</dbReference>
<reference evidence="6" key="1">
    <citation type="journal article" date="2019" name="Int. J. Syst. Evol. Microbiol.">
        <title>The Global Catalogue of Microorganisms (GCM) 10K type strain sequencing project: providing services to taxonomists for standard genome sequencing and annotation.</title>
        <authorList>
            <consortium name="The Broad Institute Genomics Platform"/>
            <consortium name="The Broad Institute Genome Sequencing Center for Infectious Disease"/>
            <person name="Wu L."/>
            <person name="Ma J."/>
        </authorList>
    </citation>
    <scope>NUCLEOTIDE SEQUENCE [LARGE SCALE GENOMIC DNA]</scope>
    <source>
        <strain evidence="6">KCTC 23299</strain>
    </source>
</reference>
<dbReference type="CDD" id="cd06986">
    <property type="entry name" value="cupin_MmsR-like_N"/>
    <property type="match status" value="1"/>
</dbReference>
<evidence type="ECO:0000256" key="1">
    <source>
        <dbReference type="ARBA" id="ARBA00023015"/>
    </source>
</evidence>
<evidence type="ECO:0000256" key="3">
    <source>
        <dbReference type="ARBA" id="ARBA00023163"/>
    </source>
</evidence>
<dbReference type="PANTHER" id="PTHR43280:SF30">
    <property type="entry name" value="MMSAB OPERON REGULATORY PROTEIN"/>
    <property type="match status" value="1"/>
</dbReference>